<dbReference type="OrthoDB" id="346907at2759"/>
<dbReference type="GO" id="GO:0004674">
    <property type="term" value="F:protein serine/threonine kinase activity"/>
    <property type="evidence" value="ECO:0000318"/>
    <property type="project" value="GO_Central"/>
</dbReference>
<dbReference type="Gramene" id="TraesCS2A02G480600.1">
    <property type="protein sequence ID" value="TraesCS2A02G480600.1.cds1"/>
    <property type="gene ID" value="TraesCS2A02G480600"/>
</dbReference>
<evidence type="ECO:0000256" key="2">
    <source>
        <dbReference type="ARBA" id="ARBA00012409"/>
    </source>
</evidence>
<dbReference type="Gene3D" id="1.10.510.10">
    <property type="entry name" value="Transferase(Phosphotransferase) domain 1"/>
    <property type="match status" value="1"/>
</dbReference>
<evidence type="ECO:0000256" key="1">
    <source>
        <dbReference type="ARBA" id="ARBA00006485"/>
    </source>
</evidence>
<evidence type="ECO:0000256" key="11">
    <source>
        <dbReference type="SAM" id="MobiDB-lite"/>
    </source>
</evidence>
<dbReference type="PANTHER" id="PTHR24056">
    <property type="entry name" value="CELL DIVISION PROTEIN KINASE"/>
    <property type="match status" value="1"/>
</dbReference>
<feature type="compositionally biased region" description="Low complexity" evidence="11">
    <location>
        <begin position="366"/>
        <end position="384"/>
    </location>
</feature>
<dbReference type="Gramene" id="TraesCAD_scaffold_031872_01G000100.1">
    <property type="protein sequence ID" value="TraesCAD_scaffold_031872_01G000100.1"/>
    <property type="gene ID" value="TraesCAD_scaffold_031872_01G000100"/>
</dbReference>
<dbReference type="PANTHER" id="PTHR24056:SF412">
    <property type="entry name" value="PROTEIN KINASE DOMAIN-CONTAINING PROTEIN"/>
    <property type="match status" value="1"/>
</dbReference>
<dbReference type="InterPro" id="IPR008271">
    <property type="entry name" value="Ser/Thr_kinase_AS"/>
</dbReference>
<keyword evidence="6" id="KW-0418">Kinase</keyword>
<evidence type="ECO:0000313" key="14">
    <source>
        <dbReference type="Proteomes" id="UP000019116"/>
    </source>
</evidence>
<dbReference type="Proteomes" id="UP000019116">
    <property type="component" value="Chromosome 2A"/>
</dbReference>
<dbReference type="PROSITE" id="PS00107">
    <property type="entry name" value="PROTEIN_KINASE_ATP"/>
    <property type="match status" value="1"/>
</dbReference>
<dbReference type="Pfam" id="PF00069">
    <property type="entry name" value="Pkinase"/>
    <property type="match status" value="1"/>
</dbReference>
<proteinExistence type="inferred from homology"/>
<dbReference type="Gramene" id="TraesCS2A03G1125100.1">
    <property type="protein sequence ID" value="TraesCS2A03G1125100.1.CDS1"/>
    <property type="gene ID" value="TraesCS2A03G1125100"/>
</dbReference>
<protein>
    <recommendedName>
        <fullName evidence="2">[RNA-polymerase]-subunit kinase</fullName>
        <ecNumber evidence="2">2.7.11.23</ecNumber>
    </recommendedName>
</protein>
<dbReference type="AlphaFoldDB" id="A0A3B6B6X4"/>
<feature type="region of interest" description="Disordered" evidence="11">
    <location>
        <begin position="341"/>
        <end position="392"/>
    </location>
</feature>
<keyword evidence="10" id="KW-0723">Serine/threonine-protein kinase</keyword>
<evidence type="ECO:0000256" key="9">
    <source>
        <dbReference type="PROSITE-ProRule" id="PRU10141"/>
    </source>
</evidence>
<dbReference type="RefSeq" id="XP_044453929.1">
    <property type="nucleotide sequence ID" value="XM_044597994.1"/>
</dbReference>
<evidence type="ECO:0000256" key="7">
    <source>
        <dbReference type="ARBA" id="ARBA00022840"/>
    </source>
</evidence>
<evidence type="ECO:0000256" key="10">
    <source>
        <dbReference type="RuleBase" id="RU000304"/>
    </source>
</evidence>
<feature type="region of interest" description="Disordered" evidence="11">
    <location>
        <begin position="416"/>
        <end position="438"/>
    </location>
</feature>
<dbReference type="InterPro" id="IPR011009">
    <property type="entry name" value="Kinase-like_dom_sf"/>
</dbReference>
<keyword evidence="7 9" id="KW-0067">ATP-binding</keyword>
<keyword evidence="14" id="KW-1185">Reference proteome</keyword>
<name>A0A3B6B6X4_WHEAT</name>
<dbReference type="PROSITE" id="PS00108">
    <property type="entry name" value="PROTEIN_KINASE_ST"/>
    <property type="match status" value="1"/>
</dbReference>
<dbReference type="GO" id="GO:0005634">
    <property type="term" value="C:nucleus"/>
    <property type="evidence" value="ECO:0000318"/>
    <property type="project" value="GO_Central"/>
</dbReference>
<sequence length="454" mass="49414">MLDIRSASLLVPRHGADTTVHALRALAMGVIHMADDETASRACPPSPPASICAMIGGHGAPGSIAAMSVRRVAAVSAMIDEVAQGRRRKTTRKRRMGNYRCYEEVCTIGGGTFGEVFKARHRATGQTVAVKALRCERSDSKHVVGELLREACIMAACGGHPSLVALRGVVRTPRDIKGRRDYFLVMEFAGPSLRKVLNKRIRLGRRLFSERDVRSIVRQLLAGAEAMHTHGIMHRDIKPENILVVQNGGSIVVKIGDYGAAMSTAERDPEKYWAAGTWVYSAPEMLLEDPRYDTRVDLWSIGCVMAELLTGNKLFPGDGIDELLYKIFDLLGTLGERESRGLPSVRRDTRYRHSNGERTNGCASYSPRSCCPRKGSRSSRGSSRAIHPGGWMLPPRSGFRGSPFTDTGGMPVAAVPETGAPTVRSGTIPGRTSRSVPGDRSVERDVLCDAFCVD</sequence>
<keyword evidence="3" id="KW-0597">Phosphoprotein</keyword>
<dbReference type="EC" id="2.7.11.23" evidence="2"/>
<dbReference type="PROSITE" id="PS50011">
    <property type="entry name" value="PROTEIN_KINASE_DOM"/>
    <property type="match status" value="1"/>
</dbReference>
<feature type="domain" description="Protein kinase" evidence="12">
    <location>
        <begin position="102"/>
        <end position="454"/>
    </location>
</feature>
<evidence type="ECO:0000256" key="8">
    <source>
        <dbReference type="ARBA" id="ARBA00049280"/>
    </source>
</evidence>
<accession>A0A3B6B6X4</accession>
<keyword evidence="4" id="KW-0808">Transferase</keyword>
<comment type="similarity">
    <text evidence="1">Belongs to the protein kinase superfamily. CMGC Ser/Thr protein kinase family. CDC2/CDKX subfamily.</text>
</comment>
<dbReference type="InterPro" id="IPR017441">
    <property type="entry name" value="Protein_kinase_ATP_BS"/>
</dbReference>
<evidence type="ECO:0000313" key="13">
    <source>
        <dbReference type="EnsemblPlants" id="TraesCS2A02G480600.1.cds1"/>
    </source>
</evidence>
<evidence type="ECO:0000256" key="4">
    <source>
        <dbReference type="ARBA" id="ARBA00022679"/>
    </source>
</evidence>
<dbReference type="EnsemblPlants" id="TraesCS2A02G480600.1">
    <property type="protein sequence ID" value="TraesCS2A02G480600.1.cds1"/>
    <property type="gene ID" value="TraesCS2A02G480600"/>
</dbReference>
<feature type="binding site" evidence="9">
    <location>
        <position position="131"/>
    </location>
    <ligand>
        <name>ATP</name>
        <dbReference type="ChEBI" id="CHEBI:30616"/>
    </ligand>
</feature>
<dbReference type="STRING" id="4565.A0A3B6B6X4"/>
<keyword evidence="5 9" id="KW-0547">Nucleotide-binding</keyword>
<dbReference type="SMART" id="SM00220">
    <property type="entry name" value="S_TKc"/>
    <property type="match status" value="1"/>
</dbReference>
<reference evidence="13" key="2">
    <citation type="submission" date="2018-10" db="UniProtKB">
        <authorList>
            <consortium name="EnsemblPlants"/>
        </authorList>
    </citation>
    <scope>IDENTIFICATION</scope>
</reference>
<evidence type="ECO:0000256" key="3">
    <source>
        <dbReference type="ARBA" id="ARBA00022553"/>
    </source>
</evidence>
<evidence type="ECO:0000256" key="5">
    <source>
        <dbReference type="ARBA" id="ARBA00022741"/>
    </source>
</evidence>
<evidence type="ECO:0000259" key="12">
    <source>
        <dbReference type="PROSITE" id="PS50011"/>
    </source>
</evidence>
<dbReference type="OMA" id="REACIMA"/>
<dbReference type="Gene3D" id="3.30.200.20">
    <property type="entry name" value="Phosphorylase Kinase, domain 1"/>
    <property type="match status" value="1"/>
</dbReference>
<gene>
    <name evidence="13" type="primary">LOC123186209</name>
</gene>
<organism evidence="13">
    <name type="scientific">Triticum aestivum</name>
    <name type="common">Wheat</name>
    <dbReference type="NCBI Taxonomy" id="4565"/>
    <lineage>
        <taxon>Eukaryota</taxon>
        <taxon>Viridiplantae</taxon>
        <taxon>Streptophyta</taxon>
        <taxon>Embryophyta</taxon>
        <taxon>Tracheophyta</taxon>
        <taxon>Spermatophyta</taxon>
        <taxon>Magnoliopsida</taxon>
        <taxon>Liliopsida</taxon>
        <taxon>Poales</taxon>
        <taxon>Poaceae</taxon>
        <taxon>BOP clade</taxon>
        <taxon>Pooideae</taxon>
        <taxon>Triticodae</taxon>
        <taxon>Triticeae</taxon>
        <taxon>Triticinae</taxon>
        <taxon>Triticum</taxon>
    </lineage>
</organism>
<dbReference type="InterPro" id="IPR000719">
    <property type="entry name" value="Prot_kinase_dom"/>
</dbReference>
<dbReference type="GeneID" id="123186209"/>
<dbReference type="GO" id="GO:0005524">
    <property type="term" value="F:ATP binding"/>
    <property type="evidence" value="ECO:0007669"/>
    <property type="project" value="UniProtKB-UniRule"/>
</dbReference>
<dbReference type="GO" id="GO:0008353">
    <property type="term" value="F:RNA polymerase II CTD heptapeptide repeat kinase activity"/>
    <property type="evidence" value="ECO:0007669"/>
    <property type="project" value="UniProtKB-EC"/>
</dbReference>
<comment type="catalytic activity">
    <reaction evidence="8">
        <text>[DNA-directed RNA polymerase] + ATP = phospho-[DNA-directed RNA polymerase] + ADP + H(+)</text>
        <dbReference type="Rhea" id="RHEA:10216"/>
        <dbReference type="Rhea" id="RHEA-COMP:11321"/>
        <dbReference type="Rhea" id="RHEA-COMP:11322"/>
        <dbReference type="ChEBI" id="CHEBI:15378"/>
        <dbReference type="ChEBI" id="CHEBI:30616"/>
        <dbReference type="ChEBI" id="CHEBI:43176"/>
        <dbReference type="ChEBI" id="CHEBI:68546"/>
        <dbReference type="ChEBI" id="CHEBI:456216"/>
        <dbReference type="EC" id="2.7.11.23"/>
    </reaction>
</comment>
<dbReference type="SUPFAM" id="SSF56112">
    <property type="entry name" value="Protein kinase-like (PK-like)"/>
    <property type="match status" value="1"/>
</dbReference>
<dbReference type="SMR" id="A0A3B6B6X4"/>
<dbReference type="InterPro" id="IPR050108">
    <property type="entry name" value="CDK"/>
</dbReference>
<reference evidence="13" key="1">
    <citation type="submission" date="2018-08" db="EMBL/GenBank/DDBJ databases">
        <authorList>
            <person name="Rossello M."/>
        </authorList>
    </citation>
    <scope>NUCLEOTIDE SEQUENCE [LARGE SCALE GENOMIC DNA]</scope>
    <source>
        <strain evidence="13">cv. Chinese Spring</strain>
    </source>
</reference>
<evidence type="ECO:0000256" key="6">
    <source>
        <dbReference type="ARBA" id="ARBA00022777"/>
    </source>
</evidence>